<feature type="region of interest" description="Disordered" evidence="1">
    <location>
        <begin position="355"/>
        <end position="411"/>
    </location>
</feature>
<reference evidence="2" key="1">
    <citation type="journal article" date="2016" name="Proc. Natl. Acad. Sci. U.S.A.">
        <title>Lipid metabolic changes in an early divergent fungus govern the establishment of a mutualistic symbiosis with endobacteria.</title>
        <authorList>
            <person name="Lastovetsky O.A."/>
            <person name="Gaspar M.L."/>
            <person name="Mondo S.J."/>
            <person name="LaButti K.M."/>
            <person name="Sandor L."/>
            <person name="Grigoriev I.V."/>
            <person name="Henry S.A."/>
            <person name="Pawlowska T.E."/>
        </authorList>
    </citation>
    <scope>NUCLEOTIDE SEQUENCE [LARGE SCALE GENOMIC DNA]</scope>
    <source>
        <strain evidence="2">ATCC 52814</strain>
    </source>
</reference>
<dbReference type="OrthoDB" id="2290147at2759"/>
<accession>A0A1X0RG42</accession>
<evidence type="ECO:0000313" key="2">
    <source>
        <dbReference type="EMBL" id="ORE10992.1"/>
    </source>
</evidence>
<feature type="compositionally biased region" description="Acidic residues" evidence="1">
    <location>
        <begin position="393"/>
        <end position="411"/>
    </location>
</feature>
<dbReference type="VEuPathDB" id="FungiDB:BCV72DRAFT_238344"/>
<proteinExistence type="predicted"/>
<sequence>MTKRRRSALIASSASLAAEKTLYKNTIKKAGLEKLRKEQQRKKRKKGGTFYRNRYFAGLLKNNIVLSSNNKSLVKINGWQNIKKIATQFKKVKTLAKLTDVINTTKNYKPQETQEKVIQNIYLFILDMHVDRPWIFSKQFIEIYSEADYQYKFWSYIFELFLGRRQDVLLRWGDTISGSCKKVGKKFKLDLRLVMIQDDENIVDGCTGEMAKKATVKKIYKDKLKSTIASKCHLNTFIKELPYIRAQDVPLIKMPIIQIAGFNGKLSVISLPKKKEYKLEDIFSFCFPKSLKQIETGSLENLINFLSTVDDMLDNLRKIYHDNSSSVANDIENILTEVNQKKKLNYNAWITKATFEKEDDDEDDEDDEDDDEDDDEEDDEEDDDEEGDKKEDDREEDDKEEDDEEEDDDDG</sequence>
<dbReference type="EMBL" id="KV921860">
    <property type="protein sequence ID" value="ORE10992.1"/>
    <property type="molecule type" value="Genomic_DNA"/>
</dbReference>
<dbReference type="InterPro" id="IPR016024">
    <property type="entry name" value="ARM-type_fold"/>
</dbReference>
<dbReference type="AlphaFoldDB" id="A0A1X0RG42"/>
<protein>
    <submittedName>
        <fullName evidence="2">Uncharacterized protein</fullName>
    </submittedName>
</protein>
<name>A0A1X0RG42_RHIZD</name>
<dbReference type="Proteomes" id="UP000242414">
    <property type="component" value="Unassembled WGS sequence"/>
</dbReference>
<feature type="compositionally biased region" description="Acidic residues" evidence="1">
    <location>
        <begin position="357"/>
        <end position="386"/>
    </location>
</feature>
<gene>
    <name evidence="2" type="ORF">BCV72DRAFT_238344</name>
</gene>
<evidence type="ECO:0000256" key="1">
    <source>
        <dbReference type="SAM" id="MobiDB-lite"/>
    </source>
</evidence>
<organism evidence="2">
    <name type="scientific">Rhizopus microsporus var. microsporus</name>
    <dbReference type="NCBI Taxonomy" id="86635"/>
    <lineage>
        <taxon>Eukaryota</taxon>
        <taxon>Fungi</taxon>
        <taxon>Fungi incertae sedis</taxon>
        <taxon>Mucoromycota</taxon>
        <taxon>Mucoromycotina</taxon>
        <taxon>Mucoromycetes</taxon>
        <taxon>Mucorales</taxon>
        <taxon>Mucorineae</taxon>
        <taxon>Rhizopodaceae</taxon>
        <taxon>Rhizopus</taxon>
    </lineage>
</organism>
<dbReference type="SUPFAM" id="SSF48371">
    <property type="entry name" value="ARM repeat"/>
    <property type="match status" value="1"/>
</dbReference>